<accession>A0A168H725</accession>
<comment type="caution">
    <text evidence="2">The sequence shown here is derived from an EMBL/GenBank/DDBJ whole genome shotgun (WGS) entry which is preliminary data.</text>
</comment>
<organism evidence="2 3">
    <name type="scientific">Mucor lusitanicus CBS 277.49</name>
    <dbReference type="NCBI Taxonomy" id="747725"/>
    <lineage>
        <taxon>Eukaryota</taxon>
        <taxon>Fungi</taxon>
        <taxon>Fungi incertae sedis</taxon>
        <taxon>Mucoromycota</taxon>
        <taxon>Mucoromycotina</taxon>
        <taxon>Mucoromycetes</taxon>
        <taxon>Mucorales</taxon>
        <taxon>Mucorineae</taxon>
        <taxon>Mucoraceae</taxon>
        <taxon>Mucor</taxon>
    </lineage>
</organism>
<evidence type="ECO:0000313" key="3">
    <source>
        <dbReference type="Proteomes" id="UP000077051"/>
    </source>
</evidence>
<dbReference type="InterPro" id="IPR001810">
    <property type="entry name" value="F-box_dom"/>
</dbReference>
<evidence type="ECO:0000313" key="2">
    <source>
        <dbReference type="EMBL" id="OAC98442.1"/>
    </source>
</evidence>
<dbReference type="EMBL" id="AMYB01000010">
    <property type="protein sequence ID" value="OAC98442.1"/>
    <property type="molecule type" value="Genomic_DNA"/>
</dbReference>
<name>A0A168H725_MUCCL</name>
<reference evidence="2 3" key="1">
    <citation type="submission" date="2015-06" db="EMBL/GenBank/DDBJ databases">
        <title>Expansion of signal transduction pathways in fungi by whole-genome duplication.</title>
        <authorList>
            <consortium name="DOE Joint Genome Institute"/>
            <person name="Corrochano L.M."/>
            <person name="Kuo A."/>
            <person name="Marcet-Houben M."/>
            <person name="Polaino S."/>
            <person name="Salamov A."/>
            <person name="Villalobos J.M."/>
            <person name="Alvarez M.I."/>
            <person name="Avalos J."/>
            <person name="Benito E.P."/>
            <person name="Benoit I."/>
            <person name="Burger G."/>
            <person name="Camino L.P."/>
            <person name="Canovas D."/>
            <person name="Cerda-Olmedo E."/>
            <person name="Cheng J.-F."/>
            <person name="Dominguez A."/>
            <person name="Elias M."/>
            <person name="Eslava A.P."/>
            <person name="Glaser F."/>
            <person name="Grimwood J."/>
            <person name="Gutierrez G."/>
            <person name="Heitman J."/>
            <person name="Henrissat B."/>
            <person name="Iturriaga E.A."/>
            <person name="Lang B.F."/>
            <person name="Lavin J.L."/>
            <person name="Lee S."/>
            <person name="Li W."/>
            <person name="Lindquist E."/>
            <person name="Lopez-Garcia S."/>
            <person name="Luque E.M."/>
            <person name="Marcos A.T."/>
            <person name="Martin J."/>
            <person name="Mccluskey K."/>
            <person name="Medina H.R."/>
            <person name="Miralles-Duran A."/>
            <person name="Miyazaki A."/>
            <person name="Munoz-Torres E."/>
            <person name="Oguiza J.A."/>
            <person name="Ohm R."/>
            <person name="Olmedo M."/>
            <person name="Orejas M."/>
            <person name="Ortiz-Castellanos L."/>
            <person name="Pisabarro A.G."/>
            <person name="Rodriguez-Romero J."/>
            <person name="Ruiz-Herrera J."/>
            <person name="Ruiz-Vazquez R."/>
            <person name="Sanz C."/>
            <person name="Schackwitz W."/>
            <person name="Schmutz J."/>
            <person name="Shahriari M."/>
            <person name="Shelest E."/>
            <person name="Silva-Franco F."/>
            <person name="Soanes D."/>
            <person name="Syed K."/>
            <person name="Tagua V.G."/>
            <person name="Talbot N.J."/>
            <person name="Thon M."/>
            <person name="De Vries R.P."/>
            <person name="Wiebenga A."/>
            <person name="Yadav J.S."/>
            <person name="Braun E.L."/>
            <person name="Baker S."/>
            <person name="Garre V."/>
            <person name="Horwitz B."/>
            <person name="Torres-Martinez S."/>
            <person name="Idnurm A."/>
            <person name="Herrera-Estrella A."/>
            <person name="Gabaldon T."/>
            <person name="Grigoriev I.V."/>
        </authorList>
    </citation>
    <scope>NUCLEOTIDE SEQUENCE [LARGE SCALE GENOMIC DNA]</scope>
    <source>
        <strain evidence="2 3">CBS 277.49</strain>
    </source>
</reference>
<sequence>MASSWHLLPREILTMVFKQFVDGRTPAEVASNKAVLLQLQHTCKSWANAARPQLYKHQFFLTLKAAKLLHRVLQQPGNTTRKLLERIKVTDELANDPLFIDIMQQCRNLTQLSAEAPKTYNSSMYFTSFFTILSGLINDCHLPRLSCVGYPLRLLQSNRILDHHQKAMLSLGSTLQFLHILESCVGTHSVPLQFFVDWINKLKQLPRLQHLIMELVSLSYLYEMDRFINQLGQNITLVGIILGNSRALHPLRPVVCQDITPHSPLRRLDIILDVIHLEDLVYIMYKFKRGVTTLGISESKCAPSFELETSQSKDSMTQFFKYLAGTPEYSMSILHVPNSCLRQMLRCMSIYLHIKRLGIQVIEGPTNRSASIKISNCTSNKRALDRKKKKQADLHLVFGKWGLISNLKFVYQLFEHDIEYLTFNERLKPAGVPGAPAKPCKVEKAVELAIDSLPSLKGLVANNAAFRSLERIFDPTAPKRSFDHLRLGGSVQPEFYYQLSQRIESIEHFLQPYVENVHHQSTRQHMLDMPYTAFGQIRIVCKGIKRYIVKLCTRHNITYQGIVCCNENLPIPTEEDYHRDRGQRGGYIGRITIYCKEIEMLKVGSAILRFKNENVVSIQYNGS</sequence>
<evidence type="ECO:0000259" key="1">
    <source>
        <dbReference type="Pfam" id="PF12937"/>
    </source>
</evidence>
<keyword evidence="3" id="KW-1185">Reference proteome</keyword>
<gene>
    <name evidence="2" type="ORF">MUCCIDRAFT_115353</name>
</gene>
<dbReference type="Pfam" id="PF12937">
    <property type="entry name" value="F-box-like"/>
    <property type="match status" value="1"/>
</dbReference>
<proteinExistence type="predicted"/>
<dbReference type="AlphaFoldDB" id="A0A168H725"/>
<dbReference type="Proteomes" id="UP000077051">
    <property type="component" value="Unassembled WGS sequence"/>
</dbReference>
<feature type="domain" description="F-box" evidence="1">
    <location>
        <begin position="5"/>
        <end position="60"/>
    </location>
</feature>
<protein>
    <recommendedName>
        <fullName evidence="1">F-box domain-containing protein</fullName>
    </recommendedName>
</protein>
<dbReference type="VEuPathDB" id="FungiDB:MUCCIDRAFT_115353"/>